<reference evidence="1 2" key="1">
    <citation type="submission" date="2015-11" db="EMBL/GenBank/DDBJ databases">
        <title>Sequence of Pedobacter ginsenosidimutans.</title>
        <authorList>
            <person name="Carson E."/>
            <person name="Keyser V."/>
            <person name="Newman J."/>
            <person name="Miller J."/>
        </authorList>
    </citation>
    <scope>NUCLEOTIDE SEQUENCE [LARGE SCALE GENOMIC DNA]</scope>
    <source>
        <strain evidence="1 2">KACC 14530</strain>
    </source>
</reference>
<evidence type="ECO:0000313" key="1">
    <source>
        <dbReference type="EMBL" id="KRT15449.1"/>
    </source>
</evidence>
<dbReference type="OrthoDB" id="707775at2"/>
<evidence type="ECO:0000313" key="2">
    <source>
        <dbReference type="Proteomes" id="UP000051950"/>
    </source>
</evidence>
<keyword evidence="2" id="KW-1185">Reference proteome</keyword>
<dbReference type="STRING" id="687842.ASU31_13930"/>
<sequence length="159" mass="17523">MKILITGGNNAKALKLMKAFPSHFVLLADYGDVPGIITENYAFSSLGVLNKDSIAHILLNFCITEAIDCIIPLHHYELEPLAKSAVLFSEYGIQVLLPNADVIADYLTEEKVTYQNFVVFVHGDRIFSTEEGSIPANLSPKLNGVFGYNDADDLKLFTI</sequence>
<dbReference type="RefSeq" id="WP_057932901.1">
    <property type="nucleotide sequence ID" value="NZ_LMZQ01000009.1"/>
</dbReference>
<dbReference type="Proteomes" id="UP000051950">
    <property type="component" value="Unassembled WGS sequence"/>
</dbReference>
<evidence type="ECO:0008006" key="3">
    <source>
        <dbReference type="Google" id="ProtNLM"/>
    </source>
</evidence>
<name>A0A0T5VP52_9SPHI</name>
<accession>A0A0T5VP52</accession>
<dbReference type="AlphaFoldDB" id="A0A0T5VP52"/>
<comment type="caution">
    <text evidence="1">The sequence shown here is derived from an EMBL/GenBank/DDBJ whole genome shotgun (WGS) entry which is preliminary data.</text>
</comment>
<organism evidence="1 2">
    <name type="scientific">Pedobacter ginsenosidimutans</name>
    <dbReference type="NCBI Taxonomy" id="687842"/>
    <lineage>
        <taxon>Bacteria</taxon>
        <taxon>Pseudomonadati</taxon>
        <taxon>Bacteroidota</taxon>
        <taxon>Sphingobacteriia</taxon>
        <taxon>Sphingobacteriales</taxon>
        <taxon>Sphingobacteriaceae</taxon>
        <taxon>Pedobacter</taxon>
    </lineage>
</organism>
<gene>
    <name evidence="1" type="ORF">ASU31_13930</name>
</gene>
<dbReference type="Gene3D" id="3.40.50.20">
    <property type="match status" value="1"/>
</dbReference>
<protein>
    <recommendedName>
        <fullName evidence="3">Formyl transferase N-terminal domain-containing protein</fullName>
    </recommendedName>
</protein>
<dbReference type="EMBL" id="LMZQ01000009">
    <property type="protein sequence ID" value="KRT15449.1"/>
    <property type="molecule type" value="Genomic_DNA"/>
</dbReference>
<proteinExistence type="predicted"/>